<dbReference type="RefSeq" id="WP_085885489.1">
    <property type="nucleotide sequence ID" value="NZ_FWFR01000005.1"/>
</dbReference>
<evidence type="ECO:0000256" key="1">
    <source>
        <dbReference type="ARBA" id="ARBA00004141"/>
    </source>
</evidence>
<evidence type="ECO:0000313" key="8">
    <source>
        <dbReference type="Proteomes" id="UP000193200"/>
    </source>
</evidence>
<gene>
    <name evidence="7" type="ORF">OCH7691_04144</name>
</gene>
<keyword evidence="2 5" id="KW-0812">Transmembrane</keyword>
<dbReference type="Gene3D" id="1.10.287.70">
    <property type="match status" value="1"/>
</dbReference>
<sequence length="256" mass="28604">MQQLRRFIESNRVQNGLIVVILVNALVLGLETWPAAMAGFGDWLRLLDRAALAIFVVELMIKLIVYRHRFFLSGWNVFDFAVVGIALVPAGEAVSVLRALRVLRVLRLLSVMPRLRQVIQGLLSAIPAMGSVIVLLFLVFYVSAVMATKLFGAGFPDWFGSIGASLYSLFQIMTLESWSMGIVRPVMTEHPYAWIFFVPFILVTSFIVLNLFIAIIVNAMHGAADEKAAEERADLAKEVAELRVAIAELRTDLRKR</sequence>
<dbReference type="Proteomes" id="UP000193200">
    <property type="component" value="Unassembled WGS sequence"/>
</dbReference>
<keyword evidence="3 5" id="KW-1133">Transmembrane helix</keyword>
<dbReference type="Gene3D" id="1.20.120.350">
    <property type="entry name" value="Voltage-gated potassium channels. Chain C"/>
    <property type="match status" value="1"/>
</dbReference>
<dbReference type="PANTHER" id="PTHR10037">
    <property type="entry name" value="VOLTAGE-GATED CATION CHANNEL CALCIUM AND SODIUM"/>
    <property type="match status" value="1"/>
</dbReference>
<dbReference type="OrthoDB" id="5297065at2"/>
<feature type="transmembrane region" description="Helical" evidence="5">
    <location>
        <begin position="50"/>
        <end position="66"/>
    </location>
</feature>
<dbReference type="AlphaFoldDB" id="A0A1Y5TY03"/>
<reference evidence="7 8" key="1">
    <citation type="submission" date="2017-03" db="EMBL/GenBank/DDBJ databases">
        <authorList>
            <person name="Afonso C.L."/>
            <person name="Miller P.J."/>
            <person name="Scott M.A."/>
            <person name="Spackman E."/>
            <person name="Goraichik I."/>
            <person name="Dimitrov K.M."/>
            <person name="Suarez D.L."/>
            <person name="Swayne D.E."/>
        </authorList>
    </citation>
    <scope>NUCLEOTIDE SEQUENCE [LARGE SCALE GENOMIC DNA]</scope>
    <source>
        <strain evidence="7 8">CECT 7691</strain>
    </source>
</reference>
<feature type="transmembrane region" description="Helical" evidence="5">
    <location>
        <begin position="78"/>
        <end position="99"/>
    </location>
</feature>
<evidence type="ECO:0000313" key="7">
    <source>
        <dbReference type="EMBL" id="SLN76601.1"/>
    </source>
</evidence>
<keyword evidence="4 5" id="KW-0472">Membrane</keyword>
<feature type="transmembrane region" description="Helical" evidence="5">
    <location>
        <begin position="155"/>
        <end position="173"/>
    </location>
</feature>
<feature type="transmembrane region" description="Helical" evidence="5">
    <location>
        <begin position="193"/>
        <end position="217"/>
    </location>
</feature>
<feature type="transmembrane region" description="Helical" evidence="5">
    <location>
        <begin position="12"/>
        <end position="30"/>
    </location>
</feature>
<evidence type="ECO:0000256" key="5">
    <source>
        <dbReference type="SAM" id="Phobius"/>
    </source>
</evidence>
<dbReference type="InterPro" id="IPR043203">
    <property type="entry name" value="VGCC_Ca_Na"/>
</dbReference>
<evidence type="ECO:0000256" key="2">
    <source>
        <dbReference type="ARBA" id="ARBA00022692"/>
    </source>
</evidence>
<dbReference type="InParanoid" id="A0A1Y5TY03"/>
<protein>
    <submittedName>
        <fullName evidence="7">Ion transport protein</fullName>
    </submittedName>
</protein>
<evidence type="ECO:0000259" key="6">
    <source>
        <dbReference type="Pfam" id="PF00520"/>
    </source>
</evidence>
<dbReference type="PANTHER" id="PTHR10037:SF62">
    <property type="entry name" value="SODIUM CHANNEL PROTEIN 60E"/>
    <property type="match status" value="1"/>
</dbReference>
<dbReference type="InterPro" id="IPR027359">
    <property type="entry name" value="Volt_channel_dom_sf"/>
</dbReference>
<name>A0A1Y5TY03_9PROT</name>
<dbReference type="Pfam" id="PF00520">
    <property type="entry name" value="Ion_trans"/>
    <property type="match status" value="1"/>
</dbReference>
<comment type="subcellular location">
    <subcellularLocation>
        <location evidence="1">Membrane</location>
        <topology evidence="1">Multi-pass membrane protein</topology>
    </subcellularLocation>
</comment>
<dbReference type="InterPro" id="IPR005821">
    <property type="entry name" value="Ion_trans_dom"/>
</dbReference>
<dbReference type="SUPFAM" id="SSF81324">
    <property type="entry name" value="Voltage-gated potassium channels"/>
    <property type="match status" value="1"/>
</dbReference>
<dbReference type="GO" id="GO:0001518">
    <property type="term" value="C:voltage-gated sodium channel complex"/>
    <property type="evidence" value="ECO:0007669"/>
    <property type="project" value="TreeGrafter"/>
</dbReference>
<keyword evidence="8" id="KW-1185">Reference proteome</keyword>
<evidence type="ECO:0000256" key="3">
    <source>
        <dbReference type="ARBA" id="ARBA00022989"/>
    </source>
</evidence>
<proteinExistence type="predicted"/>
<feature type="transmembrane region" description="Helical" evidence="5">
    <location>
        <begin position="119"/>
        <end position="143"/>
    </location>
</feature>
<accession>A0A1Y5TY03</accession>
<dbReference type="GO" id="GO:0005248">
    <property type="term" value="F:voltage-gated sodium channel activity"/>
    <property type="evidence" value="ECO:0007669"/>
    <property type="project" value="TreeGrafter"/>
</dbReference>
<evidence type="ECO:0000256" key="4">
    <source>
        <dbReference type="ARBA" id="ARBA00023136"/>
    </source>
</evidence>
<feature type="domain" description="Ion transport" evidence="6">
    <location>
        <begin position="17"/>
        <end position="222"/>
    </location>
</feature>
<organism evidence="7 8">
    <name type="scientific">Oceanibacterium hippocampi</name>
    <dbReference type="NCBI Taxonomy" id="745714"/>
    <lineage>
        <taxon>Bacteria</taxon>
        <taxon>Pseudomonadati</taxon>
        <taxon>Pseudomonadota</taxon>
        <taxon>Alphaproteobacteria</taxon>
        <taxon>Sneathiellales</taxon>
        <taxon>Sneathiellaceae</taxon>
        <taxon>Oceanibacterium</taxon>
    </lineage>
</organism>
<dbReference type="EMBL" id="FWFR01000005">
    <property type="protein sequence ID" value="SLN76601.1"/>
    <property type="molecule type" value="Genomic_DNA"/>
</dbReference>